<dbReference type="OrthoDB" id="2285201at2759"/>
<name>A0A8H7REW3_9FUNG</name>
<dbReference type="AlphaFoldDB" id="A0A8H7REW3"/>
<dbReference type="EMBL" id="JAEPRB010000936">
    <property type="protein sequence ID" value="KAG2210149.1"/>
    <property type="molecule type" value="Genomic_DNA"/>
</dbReference>
<gene>
    <name evidence="1" type="ORF">INT45_004427</name>
</gene>
<proteinExistence type="predicted"/>
<dbReference type="Proteomes" id="UP000646827">
    <property type="component" value="Unassembled WGS sequence"/>
</dbReference>
<accession>A0A8H7REW3</accession>
<organism evidence="1 2">
    <name type="scientific">Circinella minor</name>
    <dbReference type="NCBI Taxonomy" id="1195481"/>
    <lineage>
        <taxon>Eukaryota</taxon>
        <taxon>Fungi</taxon>
        <taxon>Fungi incertae sedis</taxon>
        <taxon>Mucoromycota</taxon>
        <taxon>Mucoromycotina</taxon>
        <taxon>Mucoromycetes</taxon>
        <taxon>Mucorales</taxon>
        <taxon>Lichtheimiaceae</taxon>
        <taxon>Circinella</taxon>
    </lineage>
</organism>
<evidence type="ECO:0000313" key="1">
    <source>
        <dbReference type="EMBL" id="KAG2210149.1"/>
    </source>
</evidence>
<sequence length="174" mass="20405">MTSPFPMKPEPVSFSIYPNCEDDCTPYQSSKDAETSWDSPIQEYQTIDPKDIENTNAKFIIYYNYQWFRHIKTENVNSHFIDELLEWYGGRTIRTNIHPQGTRVRLALFINAYDIPAARKTSGFTSHASLCACYKCAHQFSVFPGTTNIDYSGFDLENWELRTWENNRIFAEQW</sequence>
<reference evidence="1 2" key="1">
    <citation type="submission" date="2020-12" db="EMBL/GenBank/DDBJ databases">
        <title>Metabolic potential, ecology and presence of endohyphal bacteria is reflected in genomic diversity of Mucoromycotina.</title>
        <authorList>
            <person name="Muszewska A."/>
            <person name="Okrasinska A."/>
            <person name="Steczkiewicz K."/>
            <person name="Drgas O."/>
            <person name="Orlowska M."/>
            <person name="Perlinska-Lenart U."/>
            <person name="Aleksandrzak-Piekarczyk T."/>
            <person name="Szatraj K."/>
            <person name="Zielenkiewicz U."/>
            <person name="Pilsyk S."/>
            <person name="Malc E."/>
            <person name="Mieczkowski P."/>
            <person name="Kruszewska J.S."/>
            <person name="Biernat P."/>
            <person name="Pawlowska J."/>
        </authorList>
    </citation>
    <scope>NUCLEOTIDE SEQUENCE [LARGE SCALE GENOMIC DNA]</scope>
    <source>
        <strain evidence="1 2">CBS 142.35</strain>
    </source>
</reference>
<feature type="non-terminal residue" evidence="1">
    <location>
        <position position="1"/>
    </location>
</feature>
<evidence type="ECO:0000313" key="2">
    <source>
        <dbReference type="Proteomes" id="UP000646827"/>
    </source>
</evidence>
<comment type="caution">
    <text evidence="1">The sequence shown here is derived from an EMBL/GenBank/DDBJ whole genome shotgun (WGS) entry which is preliminary data.</text>
</comment>
<protein>
    <submittedName>
        <fullName evidence="1">Uncharacterized protein</fullName>
    </submittedName>
</protein>
<keyword evidence="2" id="KW-1185">Reference proteome</keyword>